<evidence type="ECO:0000313" key="4">
    <source>
        <dbReference type="Proteomes" id="UP000515947"/>
    </source>
</evidence>
<sequence>MTLRRGQLDSSTTDQRLLDSRGPSDWVHTDPWRVMRIQSEFVEGFGALAELGPAISVFGSARTRVGDPAYVAAERLGRHLTEAGFAVITGGGPGVMEAANKGASEAGGTSVGLGIELPFESGLNEYVDRGVNFRYFFARKTMFVKYAQGFVVLPGGFGTFDELFEALTLVQTEKVTSFPIVLVGTAYWSGLVDWLRDTVLADGKVSAQDLEMLQLTDDVDEAVAIMVAARELRHSDLPGGGTHPGQPVSGEVDGHLHLDVTDGAGAPGWPPADEAAVEAERPE</sequence>
<dbReference type="PANTHER" id="PTHR43393:SF2">
    <property type="entry name" value="CYTOKININ RIBOSIDE 5'-MONOPHOSPHATE PHOSPHORIBOHYDROLASE"/>
    <property type="match status" value="1"/>
</dbReference>
<dbReference type="FunFam" id="3.40.50.450:FF:000011">
    <property type="entry name" value="TIGR00730 family Rossman fold protein"/>
    <property type="match status" value="1"/>
</dbReference>
<proteinExistence type="inferred from homology"/>
<keyword evidence="1" id="KW-0203">Cytokinin biosynthesis</keyword>
<gene>
    <name evidence="3" type="ORF">H9L09_14285</name>
</gene>
<dbReference type="AlphaFoldDB" id="A0A7G9RHI4"/>
<evidence type="ECO:0000256" key="2">
    <source>
        <dbReference type="SAM" id="MobiDB-lite"/>
    </source>
</evidence>
<dbReference type="InterPro" id="IPR052341">
    <property type="entry name" value="LOG_family_nucleotidases"/>
</dbReference>
<comment type="catalytic activity">
    <reaction evidence="1">
        <text>9-ribosyl-trans-zeatin 5'-phosphate + H2O = trans-zeatin + D-ribose 5-phosphate</text>
        <dbReference type="Rhea" id="RHEA:48564"/>
        <dbReference type="ChEBI" id="CHEBI:15377"/>
        <dbReference type="ChEBI" id="CHEBI:16522"/>
        <dbReference type="ChEBI" id="CHEBI:78346"/>
        <dbReference type="ChEBI" id="CHEBI:87947"/>
        <dbReference type="EC" id="3.2.2.n1"/>
    </reaction>
</comment>
<name>A0A7G9RHI4_9ACTN</name>
<dbReference type="KEGG" id="nmes:H9L09_14285"/>
<dbReference type="Pfam" id="PF03641">
    <property type="entry name" value="Lysine_decarbox"/>
    <property type="match status" value="1"/>
</dbReference>
<dbReference type="Proteomes" id="UP000515947">
    <property type="component" value="Chromosome"/>
</dbReference>
<organism evidence="3 4">
    <name type="scientific">Nocardioides mesophilus</name>
    <dbReference type="NCBI Taxonomy" id="433659"/>
    <lineage>
        <taxon>Bacteria</taxon>
        <taxon>Bacillati</taxon>
        <taxon>Actinomycetota</taxon>
        <taxon>Actinomycetes</taxon>
        <taxon>Propionibacteriales</taxon>
        <taxon>Nocardioidaceae</taxon>
        <taxon>Nocardioides</taxon>
    </lineage>
</organism>
<comment type="similarity">
    <text evidence="1">Belongs to the LOG family.</text>
</comment>
<dbReference type="InterPro" id="IPR031100">
    <property type="entry name" value="LOG_fam"/>
</dbReference>
<feature type="region of interest" description="Disordered" evidence="2">
    <location>
        <begin position="235"/>
        <end position="283"/>
    </location>
</feature>
<accession>A0A7G9RHI4</accession>
<dbReference type="GO" id="GO:0016787">
    <property type="term" value="F:hydrolase activity"/>
    <property type="evidence" value="ECO:0007669"/>
    <property type="project" value="UniProtKB-KW"/>
</dbReference>
<dbReference type="NCBIfam" id="TIGR00730">
    <property type="entry name" value="Rossman fold protein, TIGR00730 family"/>
    <property type="match status" value="1"/>
</dbReference>
<dbReference type="RefSeq" id="WP_187580899.1">
    <property type="nucleotide sequence ID" value="NZ_CP060713.1"/>
</dbReference>
<dbReference type="SUPFAM" id="SSF102405">
    <property type="entry name" value="MCP/YpsA-like"/>
    <property type="match status" value="1"/>
</dbReference>
<dbReference type="EC" id="3.2.2.n1" evidence="1"/>
<comment type="catalytic activity">
    <reaction evidence="1">
        <text>N(6)-(dimethylallyl)adenosine 5'-phosphate + H2O = N(6)-dimethylallyladenine + D-ribose 5-phosphate</text>
        <dbReference type="Rhea" id="RHEA:48560"/>
        <dbReference type="ChEBI" id="CHEBI:15377"/>
        <dbReference type="ChEBI" id="CHEBI:17660"/>
        <dbReference type="ChEBI" id="CHEBI:57526"/>
        <dbReference type="ChEBI" id="CHEBI:78346"/>
        <dbReference type="EC" id="3.2.2.n1"/>
    </reaction>
</comment>
<feature type="region of interest" description="Disordered" evidence="2">
    <location>
        <begin position="1"/>
        <end position="23"/>
    </location>
</feature>
<dbReference type="InterPro" id="IPR005269">
    <property type="entry name" value="LOG"/>
</dbReference>
<dbReference type="EMBL" id="CP060713">
    <property type="protein sequence ID" value="QNN55059.1"/>
    <property type="molecule type" value="Genomic_DNA"/>
</dbReference>
<keyword evidence="4" id="KW-1185">Reference proteome</keyword>
<evidence type="ECO:0000256" key="1">
    <source>
        <dbReference type="RuleBase" id="RU363015"/>
    </source>
</evidence>
<keyword evidence="1" id="KW-0378">Hydrolase</keyword>
<dbReference type="GO" id="GO:0009691">
    <property type="term" value="P:cytokinin biosynthetic process"/>
    <property type="evidence" value="ECO:0007669"/>
    <property type="project" value="UniProtKB-UniRule"/>
</dbReference>
<reference evidence="3 4" key="1">
    <citation type="submission" date="2020-08" db="EMBL/GenBank/DDBJ databases">
        <title>Genome sequence of Nocardioides mesophilus KACC 16243T.</title>
        <authorList>
            <person name="Hyun D.-W."/>
            <person name="Bae J.-W."/>
        </authorList>
    </citation>
    <scope>NUCLEOTIDE SEQUENCE [LARGE SCALE GENOMIC DNA]</scope>
    <source>
        <strain evidence="3 4">KACC 16243</strain>
    </source>
</reference>
<dbReference type="Gene3D" id="3.40.50.450">
    <property type="match status" value="1"/>
</dbReference>
<protein>
    <recommendedName>
        <fullName evidence="1">Cytokinin riboside 5'-monophosphate phosphoribohydrolase</fullName>
        <ecNumber evidence="1">3.2.2.n1</ecNumber>
    </recommendedName>
</protein>
<evidence type="ECO:0000313" key="3">
    <source>
        <dbReference type="EMBL" id="QNN55059.1"/>
    </source>
</evidence>
<dbReference type="PANTHER" id="PTHR43393">
    <property type="entry name" value="CYTOKININ RIBOSIDE 5'-MONOPHOSPHATE PHOSPHORIBOHYDROLASE"/>
    <property type="match status" value="1"/>
</dbReference>
<dbReference type="GO" id="GO:0005829">
    <property type="term" value="C:cytosol"/>
    <property type="evidence" value="ECO:0007669"/>
    <property type="project" value="TreeGrafter"/>
</dbReference>